<evidence type="ECO:0000256" key="12">
    <source>
        <dbReference type="ARBA" id="ARBA00029736"/>
    </source>
</evidence>
<evidence type="ECO:0000256" key="14">
    <source>
        <dbReference type="ARBA" id="ARBA00047783"/>
    </source>
</evidence>
<evidence type="ECO:0000256" key="3">
    <source>
        <dbReference type="ARBA" id="ARBA00007630"/>
    </source>
</evidence>
<accession>A0ABS7CC86</accession>
<evidence type="ECO:0000313" key="17">
    <source>
        <dbReference type="Proteomes" id="UP001519887"/>
    </source>
</evidence>
<evidence type="ECO:0000256" key="10">
    <source>
        <dbReference type="ARBA" id="ARBA00022691"/>
    </source>
</evidence>
<dbReference type="InterPro" id="IPR029028">
    <property type="entry name" value="Alpha/beta_knot_MTases"/>
</dbReference>
<dbReference type="InterPro" id="IPR016009">
    <property type="entry name" value="tRNA_MeTrfase_TRMD/TRM10"/>
</dbReference>
<evidence type="ECO:0000256" key="11">
    <source>
        <dbReference type="ARBA" id="ARBA00022694"/>
    </source>
</evidence>
<organism evidence="16 17">
    <name type="scientific">Paenibacillus sepulcri</name>
    <dbReference type="NCBI Taxonomy" id="359917"/>
    <lineage>
        <taxon>Bacteria</taxon>
        <taxon>Bacillati</taxon>
        <taxon>Bacillota</taxon>
        <taxon>Bacilli</taxon>
        <taxon>Bacillales</taxon>
        <taxon>Paenibacillaceae</taxon>
        <taxon>Paenibacillus</taxon>
    </lineage>
</organism>
<dbReference type="PANTHER" id="PTHR46417">
    <property type="entry name" value="TRNA (GUANINE-N(1)-)-METHYLTRANSFERASE"/>
    <property type="match status" value="1"/>
</dbReference>
<evidence type="ECO:0000256" key="2">
    <source>
        <dbReference type="ARBA" id="ARBA00004496"/>
    </source>
</evidence>
<comment type="catalytic activity">
    <reaction evidence="14">
        <text>guanosine(37) in tRNA + S-adenosyl-L-methionine = N(1)-methylguanosine(37) in tRNA + S-adenosyl-L-homocysteine + H(+)</text>
        <dbReference type="Rhea" id="RHEA:36899"/>
        <dbReference type="Rhea" id="RHEA-COMP:10145"/>
        <dbReference type="Rhea" id="RHEA-COMP:10147"/>
        <dbReference type="ChEBI" id="CHEBI:15378"/>
        <dbReference type="ChEBI" id="CHEBI:57856"/>
        <dbReference type="ChEBI" id="CHEBI:59789"/>
        <dbReference type="ChEBI" id="CHEBI:73542"/>
        <dbReference type="ChEBI" id="CHEBI:74269"/>
        <dbReference type="EC" id="2.1.1.228"/>
    </reaction>
</comment>
<keyword evidence="9" id="KW-0808">Transferase</keyword>
<dbReference type="Pfam" id="PF01746">
    <property type="entry name" value="tRNA_m1G_MT"/>
    <property type="match status" value="1"/>
</dbReference>
<proteinExistence type="inferred from homology"/>
<dbReference type="PANTHER" id="PTHR46417:SF1">
    <property type="entry name" value="TRNA (GUANINE-N(1)-)-METHYLTRANSFERASE"/>
    <property type="match status" value="1"/>
</dbReference>
<evidence type="ECO:0000313" key="16">
    <source>
        <dbReference type="EMBL" id="MBW7458538.1"/>
    </source>
</evidence>
<comment type="caution">
    <text evidence="16">The sequence shown here is derived from an EMBL/GenBank/DDBJ whole genome shotgun (WGS) entry which is preliminary data.</text>
</comment>
<keyword evidence="17" id="KW-1185">Reference proteome</keyword>
<dbReference type="SUPFAM" id="SSF75217">
    <property type="entry name" value="alpha/beta knot"/>
    <property type="match status" value="1"/>
</dbReference>
<evidence type="ECO:0000256" key="13">
    <source>
        <dbReference type="ARBA" id="ARBA00033392"/>
    </source>
</evidence>
<evidence type="ECO:0000256" key="7">
    <source>
        <dbReference type="ARBA" id="ARBA00022490"/>
    </source>
</evidence>
<keyword evidence="7" id="KW-0963">Cytoplasm</keyword>
<dbReference type="InterPro" id="IPR002649">
    <property type="entry name" value="tRNA_m1G_MeTrfase_TrmD"/>
</dbReference>
<gene>
    <name evidence="16" type="ORF">K0U00_31300</name>
</gene>
<comment type="function">
    <text evidence="1">Specifically methylates guanosine-37 in various tRNAs.</text>
</comment>
<evidence type="ECO:0000256" key="1">
    <source>
        <dbReference type="ARBA" id="ARBA00002634"/>
    </source>
</evidence>
<dbReference type="Proteomes" id="UP001519887">
    <property type="component" value="Unassembled WGS sequence"/>
</dbReference>
<comment type="subunit">
    <text evidence="4">Homodimer.</text>
</comment>
<feature type="domain" description="tRNA methyltransferase TRMD/TRM10-type" evidence="15">
    <location>
        <begin position="1"/>
        <end position="49"/>
    </location>
</feature>
<evidence type="ECO:0000256" key="8">
    <source>
        <dbReference type="ARBA" id="ARBA00022603"/>
    </source>
</evidence>
<sequence>HPHYTRPAVFRDMEVPDVLLSGHHANVAAWRREQSLLRTLQRRPELLEQVELSKKEREWLRRLMADRETGKAQK</sequence>
<dbReference type="EMBL" id="JAHZIK010001234">
    <property type="protein sequence ID" value="MBW7458538.1"/>
    <property type="molecule type" value="Genomic_DNA"/>
</dbReference>
<evidence type="ECO:0000256" key="5">
    <source>
        <dbReference type="ARBA" id="ARBA00012807"/>
    </source>
</evidence>
<feature type="non-terminal residue" evidence="16">
    <location>
        <position position="1"/>
    </location>
</feature>
<reference evidence="16 17" key="1">
    <citation type="submission" date="2021-07" db="EMBL/GenBank/DDBJ databases">
        <title>Paenibacillus radiodurans sp. nov., isolated from the southeastern edge of Tengger Desert.</title>
        <authorList>
            <person name="Zhang G."/>
        </authorList>
    </citation>
    <scope>NUCLEOTIDE SEQUENCE [LARGE SCALE GENOMIC DNA]</scope>
    <source>
        <strain evidence="16 17">CCM 7311</strain>
    </source>
</reference>
<keyword evidence="8" id="KW-0489">Methyltransferase</keyword>
<keyword evidence="10" id="KW-0949">S-adenosyl-L-methionine</keyword>
<dbReference type="InterPro" id="IPR023148">
    <property type="entry name" value="tRNA_m1G_MeTrfase_C_sf"/>
</dbReference>
<evidence type="ECO:0000256" key="9">
    <source>
        <dbReference type="ARBA" id="ARBA00022679"/>
    </source>
</evidence>
<evidence type="ECO:0000256" key="4">
    <source>
        <dbReference type="ARBA" id="ARBA00011738"/>
    </source>
</evidence>
<protein>
    <recommendedName>
        <fullName evidence="6">tRNA (guanine-N(1)-)-methyltransferase</fullName>
        <ecNumber evidence="5">2.1.1.228</ecNumber>
    </recommendedName>
    <alternativeName>
        <fullName evidence="12">M1G-methyltransferase</fullName>
    </alternativeName>
    <alternativeName>
        <fullName evidence="13">tRNA [GM37] methyltransferase</fullName>
    </alternativeName>
</protein>
<comment type="similarity">
    <text evidence="3">Belongs to the RNA methyltransferase TrmD family.</text>
</comment>
<dbReference type="EC" id="2.1.1.228" evidence="5"/>
<keyword evidence="11" id="KW-0819">tRNA processing</keyword>
<name>A0ABS7CC86_9BACL</name>
<comment type="subcellular location">
    <subcellularLocation>
        <location evidence="2">Cytoplasm</location>
    </subcellularLocation>
</comment>
<evidence type="ECO:0000256" key="6">
    <source>
        <dbReference type="ARBA" id="ARBA00014679"/>
    </source>
</evidence>
<dbReference type="Gene3D" id="1.10.1270.20">
    <property type="entry name" value="tRNA(m1g37)methyltransferase, domain 2"/>
    <property type="match status" value="1"/>
</dbReference>
<evidence type="ECO:0000259" key="15">
    <source>
        <dbReference type="Pfam" id="PF01746"/>
    </source>
</evidence>